<dbReference type="AlphaFoldDB" id="A0A1F8HAF7"/>
<dbReference type="Proteomes" id="UP000177745">
    <property type="component" value="Unassembled WGS sequence"/>
</dbReference>
<accession>A0A1F8HAF7</accession>
<evidence type="ECO:0000313" key="2">
    <source>
        <dbReference type="Proteomes" id="UP000177745"/>
    </source>
</evidence>
<protein>
    <submittedName>
        <fullName evidence="1">Uncharacterized protein</fullName>
    </submittedName>
</protein>
<gene>
    <name evidence="1" type="ORF">A3G51_00510</name>
</gene>
<proteinExistence type="predicted"/>
<name>A0A1F8HAF7_9BACT</name>
<organism evidence="1 2">
    <name type="scientific">Candidatus Yanofskybacteria bacterium RIFCSPLOWO2_12_FULL_43_11b</name>
    <dbReference type="NCBI Taxonomy" id="1802710"/>
    <lineage>
        <taxon>Bacteria</taxon>
        <taxon>Candidatus Yanofskyibacteriota</taxon>
    </lineage>
</organism>
<dbReference type="EMBL" id="MGKY01000008">
    <property type="protein sequence ID" value="OGN33959.1"/>
    <property type="molecule type" value="Genomic_DNA"/>
</dbReference>
<comment type="caution">
    <text evidence="1">The sequence shown here is derived from an EMBL/GenBank/DDBJ whole genome shotgun (WGS) entry which is preliminary data.</text>
</comment>
<reference evidence="1 2" key="1">
    <citation type="journal article" date="2016" name="Nat. Commun.">
        <title>Thousands of microbial genomes shed light on interconnected biogeochemical processes in an aquifer system.</title>
        <authorList>
            <person name="Anantharaman K."/>
            <person name="Brown C.T."/>
            <person name="Hug L.A."/>
            <person name="Sharon I."/>
            <person name="Castelle C.J."/>
            <person name="Probst A.J."/>
            <person name="Thomas B.C."/>
            <person name="Singh A."/>
            <person name="Wilkins M.J."/>
            <person name="Karaoz U."/>
            <person name="Brodie E.L."/>
            <person name="Williams K.H."/>
            <person name="Hubbard S.S."/>
            <person name="Banfield J.F."/>
        </authorList>
    </citation>
    <scope>NUCLEOTIDE SEQUENCE [LARGE SCALE GENOMIC DNA]</scope>
</reference>
<sequence length="162" mass="18810">MSKEKLKIDNELAKEFDGLIREEGRKIEPEERIQKTLWALDALKQENRIKPGTTLTELIRIIEERQRELRQTDAYAKDTAESPVRDEVGAELQKVAEKEFETAERLLGYLNAAWSVLKPMDMTAYDSEIDLGQLQARLKRDLALREANVNRDEKEKRGRKQG</sequence>
<evidence type="ECO:0000313" key="1">
    <source>
        <dbReference type="EMBL" id="OGN33959.1"/>
    </source>
</evidence>